<dbReference type="Proteomes" id="UP000235659">
    <property type="component" value="Unassembled WGS sequence"/>
</dbReference>
<reference evidence="1 2" key="1">
    <citation type="submission" date="2018-01" db="EMBL/GenBank/DDBJ databases">
        <title>Whole genome analyses suggest that Burkholderia sensu lato contains two further novel genera in the rhizoxinica-symbiotica group Mycetohabitans gen. nov., and Trinickia gen. nov.: implications for the evolution of diazotrophy and nodulation in the Burkholderiaceae.</title>
        <authorList>
            <person name="Estrada-de los Santos P."/>
            <person name="Palmer M."/>
            <person name="Chavez-Ramirez B."/>
            <person name="Beukes C."/>
            <person name="Steenkamp E.T."/>
            <person name="Hirsch A.M."/>
            <person name="Manyaka P."/>
            <person name="Maluk M."/>
            <person name="Lafos M."/>
            <person name="Crook M."/>
            <person name="Gross E."/>
            <person name="Simon M.F."/>
            <person name="Bueno dos Reis Junior F."/>
            <person name="Poole P.S."/>
            <person name="Venter S.N."/>
            <person name="James E.K."/>
        </authorList>
    </citation>
    <scope>NUCLEOTIDE SEQUENCE [LARGE SCALE GENOMIC DNA]</scope>
    <source>
        <strain evidence="1 2">WSM 3937</strain>
    </source>
</reference>
<name>A0ABX4V3A2_9BURK</name>
<organism evidence="1 2">
    <name type="scientific">Paraburkholderia rhynchosiae</name>
    <dbReference type="NCBI Taxonomy" id="487049"/>
    <lineage>
        <taxon>Bacteria</taxon>
        <taxon>Pseudomonadati</taxon>
        <taxon>Pseudomonadota</taxon>
        <taxon>Betaproteobacteria</taxon>
        <taxon>Burkholderiales</taxon>
        <taxon>Burkholderiaceae</taxon>
        <taxon>Paraburkholderia</taxon>
    </lineage>
</organism>
<accession>A0ABX4V3A2</accession>
<dbReference type="EMBL" id="PNXY01000018">
    <property type="protein sequence ID" value="PMS28080.1"/>
    <property type="molecule type" value="Genomic_DNA"/>
</dbReference>
<protein>
    <submittedName>
        <fullName evidence="1">Uncharacterized protein</fullName>
    </submittedName>
</protein>
<gene>
    <name evidence="1" type="ORF">C0Z16_23360</name>
</gene>
<evidence type="ECO:0000313" key="1">
    <source>
        <dbReference type="EMBL" id="PMS28080.1"/>
    </source>
</evidence>
<sequence length="67" mass="6914">MVAKFPPILEESVPECAGPLQSPVSSGGTLSVNLRRGACAGRRKLFAPAARSAEPIPESAESADSTF</sequence>
<comment type="caution">
    <text evidence="1">The sequence shown here is derived from an EMBL/GenBank/DDBJ whole genome shotgun (WGS) entry which is preliminary data.</text>
</comment>
<keyword evidence="2" id="KW-1185">Reference proteome</keyword>
<proteinExistence type="predicted"/>
<evidence type="ECO:0000313" key="2">
    <source>
        <dbReference type="Proteomes" id="UP000235659"/>
    </source>
</evidence>